<keyword evidence="2" id="KW-0418">Kinase</keyword>
<keyword evidence="5" id="KW-1185">Reference proteome</keyword>
<dbReference type="SUPFAM" id="SSF53613">
    <property type="entry name" value="Ribokinase-like"/>
    <property type="match status" value="1"/>
</dbReference>
<dbReference type="Pfam" id="PF00294">
    <property type="entry name" value="PfkB"/>
    <property type="match status" value="1"/>
</dbReference>
<evidence type="ECO:0000313" key="4">
    <source>
        <dbReference type="EMBL" id="QHI71281.1"/>
    </source>
</evidence>
<reference evidence="4 5" key="1">
    <citation type="submission" date="2020-01" db="EMBL/GenBank/DDBJ databases">
        <title>Genomic analysis of Aminipila sp. CBA3637.</title>
        <authorList>
            <person name="Kim Y.B."/>
            <person name="Roh S.W."/>
        </authorList>
    </citation>
    <scope>NUCLEOTIDE SEQUENCE [LARGE SCALE GENOMIC DNA]</scope>
    <source>
        <strain evidence="4 5">CBA3637</strain>
    </source>
</reference>
<evidence type="ECO:0000256" key="1">
    <source>
        <dbReference type="ARBA" id="ARBA00022679"/>
    </source>
</evidence>
<dbReference type="InterPro" id="IPR011611">
    <property type="entry name" value="PfkB_dom"/>
</dbReference>
<dbReference type="PANTHER" id="PTHR10584">
    <property type="entry name" value="SUGAR KINASE"/>
    <property type="match status" value="1"/>
</dbReference>
<evidence type="ECO:0000259" key="3">
    <source>
        <dbReference type="Pfam" id="PF00294"/>
    </source>
</evidence>
<keyword evidence="1" id="KW-0808">Transferase</keyword>
<gene>
    <name evidence="4" type="ORF">Ami3637_01695</name>
</gene>
<dbReference type="Proteomes" id="UP000463883">
    <property type="component" value="Chromosome"/>
</dbReference>
<accession>A0A6P1MBQ0</accession>
<evidence type="ECO:0000313" key="5">
    <source>
        <dbReference type="Proteomes" id="UP000463883"/>
    </source>
</evidence>
<feature type="domain" description="Carbohydrate kinase PfkB" evidence="3">
    <location>
        <begin position="35"/>
        <end position="200"/>
    </location>
</feature>
<name>A0A6P1MBQ0_9FIRM</name>
<dbReference type="PANTHER" id="PTHR10584:SF166">
    <property type="entry name" value="RIBOKINASE"/>
    <property type="match status" value="1"/>
</dbReference>
<dbReference type="AlphaFoldDB" id="A0A6P1MBQ0"/>
<evidence type="ECO:0000256" key="2">
    <source>
        <dbReference type="ARBA" id="ARBA00022777"/>
    </source>
</evidence>
<dbReference type="KEGG" id="amic:Ami3637_01695"/>
<dbReference type="GO" id="GO:0005829">
    <property type="term" value="C:cytosol"/>
    <property type="evidence" value="ECO:0007669"/>
    <property type="project" value="TreeGrafter"/>
</dbReference>
<dbReference type="Gene3D" id="3.40.1190.20">
    <property type="match status" value="1"/>
</dbReference>
<protein>
    <recommendedName>
        <fullName evidence="3">Carbohydrate kinase PfkB domain-containing protein</fullName>
    </recommendedName>
</protein>
<dbReference type="GO" id="GO:0016301">
    <property type="term" value="F:kinase activity"/>
    <property type="evidence" value="ECO:0007669"/>
    <property type="project" value="UniProtKB-KW"/>
</dbReference>
<sequence>MTECVIFGGLLLDKYFEIEDFPERGQDGFINNEFEYVGGCSVNMAVTFKNLGGEAHIVSYVGKDGIGQSIMKYMTDHQLSTRYIVQKEGKTGYCMVLLEPDGERTFLTKTGMELDFSRDILSDGLKGIKYAAVTGYYLLNNGVEEIIGVLEDFHKEGGYILFDPSPLVGSIKPNILKRMMKISNMVTPNTSEMDDIMEWIDDEKIVILKRVNMVVQYMKKTIPLIICL</sequence>
<dbReference type="RefSeq" id="WP_162361056.1">
    <property type="nucleotide sequence ID" value="NZ_CP047591.1"/>
</dbReference>
<dbReference type="InterPro" id="IPR029056">
    <property type="entry name" value="Ribokinase-like"/>
</dbReference>
<proteinExistence type="predicted"/>
<organism evidence="4 5">
    <name type="scientific">Aminipila terrae</name>
    <dbReference type="NCBI Taxonomy" id="2697030"/>
    <lineage>
        <taxon>Bacteria</taxon>
        <taxon>Bacillati</taxon>
        <taxon>Bacillota</taxon>
        <taxon>Clostridia</taxon>
        <taxon>Peptostreptococcales</taxon>
        <taxon>Anaerovoracaceae</taxon>
        <taxon>Aminipila</taxon>
    </lineage>
</organism>
<dbReference type="EMBL" id="CP047591">
    <property type="protein sequence ID" value="QHI71281.1"/>
    <property type="molecule type" value="Genomic_DNA"/>
</dbReference>